<protein>
    <submittedName>
        <fullName evidence="1">Uncharacterized protein</fullName>
    </submittedName>
</protein>
<evidence type="ECO:0000313" key="2">
    <source>
        <dbReference type="Proteomes" id="UP000295221"/>
    </source>
</evidence>
<dbReference type="RefSeq" id="WP_132433692.1">
    <property type="nucleotide sequence ID" value="NZ_SLWK01000005.1"/>
</dbReference>
<proteinExistence type="predicted"/>
<accession>A0A4V6NMQ6</accession>
<dbReference type="EMBL" id="SLWK01000005">
    <property type="protein sequence ID" value="TCO08406.1"/>
    <property type="molecule type" value="Genomic_DNA"/>
</dbReference>
<dbReference type="Proteomes" id="UP000295221">
    <property type="component" value="Unassembled WGS sequence"/>
</dbReference>
<dbReference type="SUPFAM" id="SSF50978">
    <property type="entry name" value="WD40 repeat-like"/>
    <property type="match status" value="1"/>
</dbReference>
<gene>
    <name evidence="1" type="ORF">EV194_105211</name>
</gene>
<keyword evidence="2" id="KW-1185">Reference proteome</keyword>
<evidence type="ECO:0000313" key="1">
    <source>
        <dbReference type="EMBL" id="TCO08406.1"/>
    </source>
</evidence>
<name>A0A4V6NMQ6_9BACT</name>
<organism evidence="1 2">
    <name type="scientific">Natronoflexus pectinivorans</name>
    <dbReference type="NCBI Taxonomy" id="682526"/>
    <lineage>
        <taxon>Bacteria</taxon>
        <taxon>Pseudomonadati</taxon>
        <taxon>Bacteroidota</taxon>
        <taxon>Bacteroidia</taxon>
        <taxon>Marinilabiliales</taxon>
        <taxon>Marinilabiliaceae</taxon>
        <taxon>Natronoflexus</taxon>
    </lineage>
</organism>
<dbReference type="InterPro" id="IPR036322">
    <property type="entry name" value="WD40_repeat_dom_sf"/>
</dbReference>
<dbReference type="AlphaFoldDB" id="A0A4V6NMQ6"/>
<reference evidence="1 2" key="1">
    <citation type="submission" date="2019-03" db="EMBL/GenBank/DDBJ databases">
        <title>Genomic Encyclopedia of Type Strains, Phase IV (KMG-IV): sequencing the most valuable type-strain genomes for metagenomic binning, comparative biology and taxonomic classification.</title>
        <authorList>
            <person name="Goeker M."/>
        </authorList>
    </citation>
    <scope>NUCLEOTIDE SEQUENCE [LARGE SCALE GENOMIC DNA]</scope>
    <source>
        <strain evidence="1 2">DSM 24179</strain>
    </source>
</reference>
<sequence length="132" mass="15340">MDKKILVSDDWIRNVSINLHKVRLLCVGDDRKLYEWNIENLNNIRLLNQTRISRNWVLALDVGMNGDIECWGGLDHSLKVRTHFGTYEKRLNEPILKVEIINNNSSEVFILACVLSKGIQNISLREMKLHSL</sequence>
<comment type="caution">
    <text evidence="1">The sequence shown here is derived from an EMBL/GenBank/DDBJ whole genome shotgun (WGS) entry which is preliminary data.</text>
</comment>